<organism evidence="1 2">
    <name type="scientific">Dimorphilus gyrociliatus</name>
    <dbReference type="NCBI Taxonomy" id="2664684"/>
    <lineage>
        <taxon>Eukaryota</taxon>
        <taxon>Metazoa</taxon>
        <taxon>Spiralia</taxon>
        <taxon>Lophotrochozoa</taxon>
        <taxon>Annelida</taxon>
        <taxon>Polychaeta</taxon>
        <taxon>Polychaeta incertae sedis</taxon>
        <taxon>Dinophilidae</taxon>
        <taxon>Dimorphilus</taxon>
    </lineage>
</organism>
<proteinExistence type="predicted"/>
<dbReference type="OrthoDB" id="10063348at2759"/>
<dbReference type="Gene3D" id="3.30.505.10">
    <property type="entry name" value="SH2 domain"/>
    <property type="match status" value="1"/>
</dbReference>
<dbReference type="SUPFAM" id="SSF55550">
    <property type="entry name" value="SH2 domain"/>
    <property type="match status" value="1"/>
</dbReference>
<comment type="caution">
    <text evidence="1">The sequence shown here is derived from an EMBL/GenBank/DDBJ whole genome shotgun (WGS) entry which is preliminary data.</text>
</comment>
<reference evidence="1 2" key="1">
    <citation type="submission" date="2020-08" db="EMBL/GenBank/DDBJ databases">
        <authorList>
            <person name="Hejnol A."/>
        </authorList>
    </citation>
    <scope>NUCLEOTIDE SEQUENCE [LARGE SCALE GENOMIC DNA]</scope>
</reference>
<name>A0A7I8VE24_9ANNE</name>
<dbReference type="Proteomes" id="UP000549394">
    <property type="component" value="Unassembled WGS sequence"/>
</dbReference>
<dbReference type="InterPro" id="IPR036860">
    <property type="entry name" value="SH2_dom_sf"/>
</dbReference>
<dbReference type="AlphaFoldDB" id="A0A7I8VE24"/>
<evidence type="ECO:0000313" key="2">
    <source>
        <dbReference type="Proteomes" id="UP000549394"/>
    </source>
</evidence>
<dbReference type="EMBL" id="CAJFCJ010000005">
    <property type="protein sequence ID" value="CAD5114415.1"/>
    <property type="molecule type" value="Genomic_DNA"/>
</dbReference>
<keyword evidence="2" id="KW-1185">Reference proteome</keyword>
<evidence type="ECO:0000313" key="1">
    <source>
        <dbReference type="EMBL" id="CAD5114415.1"/>
    </source>
</evidence>
<sequence>MTLTVAVRTMKNEDSPPPDYDLLQSPNSHYENTKVSSRAKTIPHPTVIKSLILEDQRSGTFLLRPSSHPHYLYTISVNKKEDGGQTTKAPDFTTIGNLVCYYMHKHAKAYYEDADAFRLLYPYRKRVVSLQTLAGEEIIRNTQRSQLGNLFIMKNFGSIHSIL</sequence>
<gene>
    <name evidence="1" type="ORF">DGYR_LOCUS3260</name>
</gene>
<accession>A0A7I8VE24</accession>
<protein>
    <submittedName>
        <fullName evidence="1">DgyrCDS3547</fullName>
    </submittedName>
</protein>